<dbReference type="SMART" id="SM00240">
    <property type="entry name" value="FHA"/>
    <property type="match status" value="1"/>
</dbReference>
<dbReference type="PANTHER" id="PTHR23308">
    <property type="entry name" value="NUCLEAR INHIBITOR OF PROTEIN PHOSPHATASE-1"/>
    <property type="match status" value="1"/>
</dbReference>
<gene>
    <name evidence="2" type="ORF">BN874_640021</name>
</gene>
<reference evidence="2 3" key="1">
    <citation type="journal article" date="2014" name="ISME J.">
        <title>Candidatus Competibacter-lineage genomes retrieved from metagenomes reveal functional metabolic diversity.</title>
        <authorList>
            <person name="McIlroy S.J."/>
            <person name="Albertsen M."/>
            <person name="Andresen E.K."/>
            <person name="Saunders A.M."/>
            <person name="Kristiansen R."/>
            <person name="Stokholm-Bjerregaard M."/>
            <person name="Nielsen K.L."/>
            <person name="Nielsen P.H."/>
        </authorList>
    </citation>
    <scope>NUCLEOTIDE SEQUENCE [LARGE SCALE GENOMIC DNA]</scope>
    <source>
        <strain evidence="2 3">Run_B_J11</strain>
    </source>
</reference>
<sequence>MKLTFWPFTRRRSNQPETTIVSARFIRTDMPGRGDLRLRSPLCRLGRAPDNDICFDNDSVSGRHAEIYHLPDGTFQLCDLDSTNGTWVNGQRIHGQIMNNGDVVELGEVRLHFRLEDR</sequence>
<evidence type="ECO:0000259" key="1">
    <source>
        <dbReference type="PROSITE" id="PS50006"/>
    </source>
</evidence>
<evidence type="ECO:0000313" key="2">
    <source>
        <dbReference type="EMBL" id="CDH46903.1"/>
    </source>
</evidence>
<name>A0A7U7GEV8_9GAMM</name>
<dbReference type="SUPFAM" id="SSF49879">
    <property type="entry name" value="SMAD/FHA domain"/>
    <property type="match status" value="1"/>
</dbReference>
<dbReference type="Gene3D" id="2.60.200.20">
    <property type="match status" value="1"/>
</dbReference>
<organism evidence="2 3">
    <name type="scientific">Candidatus Contendobacter odensis Run_B_J11</name>
    <dbReference type="NCBI Taxonomy" id="1400861"/>
    <lineage>
        <taxon>Bacteria</taxon>
        <taxon>Pseudomonadati</taxon>
        <taxon>Pseudomonadota</taxon>
        <taxon>Gammaproteobacteria</taxon>
        <taxon>Candidatus Competibacteraceae</taxon>
        <taxon>Candidatus Contendibacter</taxon>
    </lineage>
</organism>
<feature type="domain" description="FHA" evidence="1">
    <location>
        <begin position="43"/>
        <end position="93"/>
    </location>
</feature>
<dbReference type="PROSITE" id="PS50006">
    <property type="entry name" value="FHA_DOMAIN"/>
    <property type="match status" value="1"/>
</dbReference>
<protein>
    <recommendedName>
        <fullName evidence="1">FHA domain-containing protein</fullName>
    </recommendedName>
</protein>
<evidence type="ECO:0000313" key="3">
    <source>
        <dbReference type="Proteomes" id="UP000019184"/>
    </source>
</evidence>
<dbReference type="Pfam" id="PF00498">
    <property type="entry name" value="FHA"/>
    <property type="match status" value="1"/>
</dbReference>
<dbReference type="Proteomes" id="UP000019184">
    <property type="component" value="Unassembled WGS sequence"/>
</dbReference>
<keyword evidence="3" id="KW-1185">Reference proteome</keyword>
<proteinExistence type="predicted"/>
<dbReference type="AlphaFoldDB" id="A0A7U7GEV8"/>
<dbReference type="InterPro" id="IPR000253">
    <property type="entry name" value="FHA_dom"/>
</dbReference>
<dbReference type="CDD" id="cd00060">
    <property type="entry name" value="FHA"/>
    <property type="match status" value="1"/>
</dbReference>
<dbReference type="EMBL" id="CBTK010000281">
    <property type="protein sequence ID" value="CDH46903.1"/>
    <property type="molecule type" value="Genomic_DNA"/>
</dbReference>
<comment type="caution">
    <text evidence="2">The sequence shown here is derived from an EMBL/GenBank/DDBJ whole genome shotgun (WGS) entry which is preliminary data.</text>
</comment>
<accession>A0A7U7GEV8</accession>
<dbReference type="InterPro" id="IPR050923">
    <property type="entry name" value="Cell_Proc_Reg/RNA_Proc"/>
</dbReference>
<dbReference type="InterPro" id="IPR008984">
    <property type="entry name" value="SMAD_FHA_dom_sf"/>
</dbReference>
<dbReference type="RefSeq" id="WP_051498005.1">
    <property type="nucleotide sequence ID" value="NZ_CBTK010000281.1"/>
</dbReference>